<gene>
    <name evidence="2" type="ORF">P8C59_006875</name>
</gene>
<organism evidence="2 3">
    <name type="scientific">Phyllachora maydis</name>
    <dbReference type="NCBI Taxonomy" id="1825666"/>
    <lineage>
        <taxon>Eukaryota</taxon>
        <taxon>Fungi</taxon>
        <taxon>Dikarya</taxon>
        <taxon>Ascomycota</taxon>
        <taxon>Pezizomycotina</taxon>
        <taxon>Sordariomycetes</taxon>
        <taxon>Sordariomycetidae</taxon>
        <taxon>Phyllachorales</taxon>
        <taxon>Phyllachoraceae</taxon>
        <taxon>Phyllachora</taxon>
    </lineage>
</organism>
<accession>A0AAD9MDN1</accession>
<feature type="compositionally biased region" description="Low complexity" evidence="1">
    <location>
        <begin position="285"/>
        <end position="300"/>
    </location>
</feature>
<feature type="region of interest" description="Disordered" evidence="1">
    <location>
        <begin position="219"/>
        <end position="246"/>
    </location>
</feature>
<dbReference type="EMBL" id="JAQQPM010000006">
    <property type="protein sequence ID" value="KAK2072527.1"/>
    <property type="molecule type" value="Genomic_DNA"/>
</dbReference>
<evidence type="ECO:0000256" key="1">
    <source>
        <dbReference type="SAM" id="MobiDB-lite"/>
    </source>
</evidence>
<name>A0AAD9MDN1_9PEZI</name>
<sequence>MTAAHEQPPTFRCDSPPAESVPSPALGPGTRRSLARCLSTASSVSHGSATTDASHLRESIGSDRSAFSRASSGSYTAAGANSYTPSPRYSTASLDTGAAVRSAGANRRRGYMRPQGTDFAASARSRESVLSLGSIAHLQYYFARTGLLDGKGAQLARKRQLKGTRRTLDLSALDTNSFLSPRVASGSDHDSSYASAGAYMLESPIEEHLSEQEFEYLSDDLDQPDPDMPPPTQSTYHHREKPLPRPPSIAELKAILTGALDTAANALKEARGNDLQSPPITPQKPSASEPSPDSSTSSAPAWHQIQGLHILDVMTLAIRAAKVYYTAHENPDRLDAIKSEKALRSELFSVMDVLKRMATRGFVGGMSDDESRTMEDWIAGLRTLLVTEETIEAAERAERASWAWLAAEKWAGRPEHEREETFLRSMLAEAPDPVAGMGPLPAWTPIDRAKLAAGGSAAAALLLPTPFLAALANGLRLVQLHNCAVRKSRRRFGAIPSFHTDTQKPYRAADNLRYWMKAAELRWEVVLTRVDPLALQYNNGGAEPWLDFEAAILQWCRKVREEITSEVQG</sequence>
<dbReference type="AlphaFoldDB" id="A0AAD9MDN1"/>
<keyword evidence="3" id="KW-1185">Reference proteome</keyword>
<dbReference type="PANTHER" id="PTHR38702:SF1">
    <property type="entry name" value="CALPONIN-HOMOLOGY (CH) DOMAIN-CONTAINING PROTEIN"/>
    <property type="match status" value="1"/>
</dbReference>
<feature type="region of interest" description="Disordered" evidence="1">
    <location>
        <begin position="1"/>
        <end position="68"/>
    </location>
</feature>
<comment type="caution">
    <text evidence="2">The sequence shown here is derived from an EMBL/GenBank/DDBJ whole genome shotgun (WGS) entry which is preliminary data.</text>
</comment>
<feature type="compositionally biased region" description="Polar residues" evidence="1">
    <location>
        <begin position="39"/>
        <end position="53"/>
    </location>
</feature>
<evidence type="ECO:0000313" key="2">
    <source>
        <dbReference type="EMBL" id="KAK2072527.1"/>
    </source>
</evidence>
<reference evidence="2" key="1">
    <citation type="journal article" date="2023" name="Mol. Plant Microbe Interact.">
        <title>Elucidating the Obligate Nature and Biological Capacity of an Invasive Fungal Corn Pathogen.</title>
        <authorList>
            <person name="MacCready J.S."/>
            <person name="Roggenkamp E.M."/>
            <person name="Gdanetz K."/>
            <person name="Chilvers M.I."/>
        </authorList>
    </citation>
    <scope>NUCLEOTIDE SEQUENCE</scope>
    <source>
        <strain evidence="2">PM02</strain>
    </source>
</reference>
<proteinExistence type="predicted"/>
<evidence type="ECO:0000313" key="3">
    <source>
        <dbReference type="Proteomes" id="UP001217918"/>
    </source>
</evidence>
<protein>
    <submittedName>
        <fullName evidence="2">Uncharacterized protein</fullName>
    </submittedName>
</protein>
<dbReference type="PANTHER" id="PTHR38702">
    <property type="entry name" value="CALPONIN-HOMOLOGY (CH) DOMAIN-CONTAINING PROTEIN"/>
    <property type="match status" value="1"/>
</dbReference>
<feature type="region of interest" description="Disordered" evidence="1">
    <location>
        <begin position="270"/>
        <end position="300"/>
    </location>
</feature>
<dbReference type="Proteomes" id="UP001217918">
    <property type="component" value="Unassembled WGS sequence"/>
</dbReference>